<dbReference type="SMART" id="SM00320">
    <property type="entry name" value="WD40"/>
    <property type="match status" value="7"/>
</dbReference>
<keyword evidence="3" id="KW-0677">Repeat</keyword>
<dbReference type="InterPro" id="IPR020472">
    <property type="entry name" value="WD40_PAC1"/>
</dbReference>
<feature type="repeat" description="WD" evidence="4">
    <location>
        <begin position="387"/>
        <end position="428"/>
    </location>
</feature>
<feature type="repeat" description="WD" evidence="4">
    <location>
        <begin position="345"/>
        <end position="386"/>
    </location>
</feature>
<dbReference type="InterPro" id="IPR015943">
    <property type="entry name" value="WD40/YVTN_repeat-like_dom_sf"/>
</dbReference>
<comment type="similarity">
    <text evidence="1">Belongs to the WD repeat ATG16 family.</text>
</comment>
<dbReference type="PROSITE" id="PS50082">
    <property type="entry name" value="WD_REPEATS_2"/>
    <property type="match status" value="4"/>
</dbReference>
<dbReference type="Gene3D" id="2.130.10.10">
    <property type="entry name" value="YVTN repeat-like/Quinoprotein amine dehydrogenase"/>
    <property type="match status" value="2"/>
</dbReference>
<feature type="repeat" description="WD" evidence="4">
    <location>
        <begin position="525"/>
        <end position="554"/>
    </location>
</feature>
<dbReference type="InterPro" id="IPR036322">
    <property type="entry name" value="WD40_repeat_dom_sf"/>
</dbReference>
<proteinExistence type="inferred from homology"/>
<dbReference type="InterPro" id="IPR045160">
    <property type="entry name" value="ATG16"/>
</dbReference>
<dbReference type="Pfam" id="PF08614">
    <property type="entry name" value="ATG16"/>
    <property type="match status" value="1"/>
</dbReference>
<sequence length="590" mass="65734">MIMARNSEVTPSERWKRHIIRELRCRNRSQTSLFQEIIRSYHSLLEKSKHGALITRGLMGTGSRPSAQSAAVSPEDSLTALKSTTGELAYQVVDLQQKIQMKNVGLVEQHSRLSEVTQVVSVLTSEQRDLKDCVAVMEAGNQLLKNQYDSLLQQKIDMEKSLRLEEMRRTEILEDIMQPKQQAAAWMNHRNERRVRAREARLHRELQMAARTNVNINEASGNVSPPSPLSPKCETPERPQRSHASLFRSASATSPRIFSSIRGLFERKIRGKTVCRSGEDLYIPIGVCLVARVPTRAVFALDAHELGINAVRFSSGSNLLATGGTDRIIKLWNVEAGTLQSKGTLDGSTEGITSIEFNPTGTQVLAGSYDKSALFWRIEDSVPKVTLTGHARKVTAARFKYSRMQVVTGSADRTVKIWDLQRAACLQTIEVLSFCSDVVCSEYLVISSHFDKKIRFWDSRAATCTQEVPLQGRVTSLDLCPNHRQLLSCSRDDVLQLVDLRKCNERMAFRAEGFKCASDSTKAIFSPDGNFLAAGSADSAVYIWNVNTGNLETRLPGMHSAPISAVAWSLSGDYVVSVDKSRRAVLWSDM</sequence>
<evidence type="ECO:0000256" key="4">
    <source>
        <dbReference type="PROSITE-ProRule" id="PRU00221"/>
    </source>
</evidence>
<dbReference type="PRINTS" id="PR00320">
    <property type="entry name" value="GPROTEINBRPT"/>
</dbReference>
<evidence type="ECO:0000313" key="8">
    <source>
        <dbReference type="Proteomes" id="UP000316079"/>
    </source>
</evidence>
<dbReference type="PANTHER" id="PTHR19878">
    <property type="entry name" value="AUTOPHAGY PROTEIN 16-LIKE"/>
    <property type="match status" value="1"/>
</dbReference>
<evidence type="ECO:0000256" key="2">
    <source>
        <dbReference type="ARBA" id="ARBA00022574"/>
    </source>
</evidence>
<gene>
    <name evidence="7" type="ORF">DNTS_006349</name>
</gene>
<dbReference type="Proteomes" id="UP000316079">
    <property type="component" value="Unassembled WGS sequence"/>
</dbReference>
<dbReference type="AlphaFoldDB" id="A0A553Q5F4"/>
<feature type="domain" description="Autophagy-related protein 16" evidence="6">
    <location>
        <begin position="18"/>
        <end position="188"/>
    </location>
</feature>
<feature type="region of interest" description="Disordered" evidence="5">
    <location>
        <begin position="215"/>
        <end position="248"/>
    </location>
</feature>
<comment type="caution">
    <text evidence="7">The sequence shown here is derived from an EMBL/GenBank/DDBJ whole genome shotgun (WGS) entry which is preliminary data.</text>
</comment>
<reference evidence="7 8" key="1">
    <citation type="journal article" date="2019" name="Sci. Data">
        <title>Hybrid genome assembly and annotation of Danionella translucida.</title>
        <authorList>
            <person name="Kadobianskyi M."/>
            <person name="Schulze L."/>
            <person name="Schuelke M."/>
            <person name="Judkewitz B."/>
        </authorList>
    </citation>
    <scope>NUCLEOTIDE SEQUENCE [LARGE SCALE GENOMIC DNA]</scope>
    <source>
        <strain evidence="7 8">Bolton</strain>
    </source>
</reference>
<dbReference type="OrthoDB" id="6262491at2759"/>
<dbReference type="GO" id="GO:0000045">
    <property type="term" value="P:autophagosome assembly"/>
    <property type="evidence" value="ECO:0007669"/>
    <property type="project" value="InterPro"/>
</dbReference>
<dbReference type="PANTHER" id="PTHR19878:SF7">
    <property type="entry name" value="PROTEIN ATG16L2"/>
    <property type="match status" value="1"/>
</dbReference>
<dbReference type="STRING" id="623744.A0A553Q5F4"/>
<feature type="compositionally biased region" description="Polar residues" evidence="5">
    <location>
        <begin position="215"/>
        <end position="224"/>
    </location>
</feature>
<organism evidence="7 8">
    <name type="scientific">Danionella cerebrum</name>
    <dbReference type="NCBI Taxonomy" id="2873325"/>
    <lineage>
        <taxon>Eukaryota</taxon>
        <taxon>Metazoa</taxon>
        <taxon>Chordata</taxon>
        <taxon>Craniata</taxon>
        <taxon>Vertebrata</taxon>
        <taxon>Euteleostomi</taxon>
        <taxon>Actinopterygii</taxon>
        <taxon>Neopterygii</taxon>
        <taxon>Teleostei</taxon>
        <taxon>Ostariophysi</taxon>
        <taxon>Cypriniformes</taxon>
        <taxon>Danionidae</taxon>
        <taxon>Danioninae</taxon>
        <taxon>Danionella</taxon>
    </lineage>
</organism>
<dbReference type="InterPro" id="IPR019775">
    <property type="entry name" value="WD40_repeat_CS"/>
</dbReference>
<evidence type="ECO:0000256" key="1">
    <source>
        <dbReference type="ARBA" id="ARBA00009271"/>
    </source>
</evidence>
<dbReference type="EMBL" id="SRMA01026311">
    <property type="protein sequence ID" value="TRY85154.1"/>
    <property type="molecule type" value="Genomic_DNA"/>
</dbReference>
<evidence type="ECO:0000259" key="6">
    <source>
        <dbReference type="Pfam" id="PF08614"/>
    </source>
</evidence>
<accession>A0A553Q5F4</accession>
<evidence type="ECO:0000256" key="5">
    <source>
        <dbReference type="SAM" id="MobiDB-lite"/>
    </source>
</evidence>
<dbReference type="PROSITE" id="PS00678">
    <property type="entry name" value="WD_REPEATS_1"/>
    <property type="match status" value="3"/>
</dbReference>
<evidence type="ECO:0000313" key="7">
    <source>
        <dbReference type="EMBL" id="TRY85154.1"/>
    </source>
</evidence>
<keyword evidence="8" id="KW-1185">Reference proteome</keyword>
<keyword evidence="2 4" id="KW-0853">WD repeat</keyword>
<dbReference type="InterPro" id="IPR001680">
    <property type="entry name" value="WD40_rpt"/>
</dbReference>
<dbReference type="InterPro" id="IPR013923">
    <property type="entry name" value="Autophagy-rel_prot_16_dom"/>
</dbReference>
<evidence type="ECO:0000256" key="3">
    <source>
        <dbReference type="ARBA" id="ARBA00022737"/>
    </source>
</evidence>
<name>A0A553Q5F4_9TELE</name>
<dbReference type="SUPFAM" id="SSF50978">
    <property type="entry name" value="WD40 repeat-like"/>
    <property type="match status" value="1"/>
</dbReference>
<dbReference type="Pfam" id="PF00400">
    <property type="entry name" value="WD40"/>
    <property type="match status" value="6"/>
</dbReference>
<protein>
    <recommendedName>
        <fullName evidence="6">Autophagy-related protein 16 domain-containing protein</fullName>
    </recommendedName>
</protein>
<dbReference type="PROSITE" id="PS50294">
    <property type="entry name" value="WD_REPEATS_REGION"/>
    <property type="match status" value="3"/>
</dbReference>
<feature type="repeat" description="WD" evidence="4">
    <location>
        <begin position="301"/>
        <end position="342"/>
    </location>
</feature>
<dbReference type="CDD" id="cd00200">
    <property type="entry name" value="WD40"/>
    <property type="match status" value="1"/>
</dbReference>